<dbReference type="PANTHER" id="PTHR36842:SF1">
    <property type="entry name" value="PROTEIN TOLB"/>
    <property type="match status" value="1"/>
</dbReference>
<feature type="DNA-binding region" description="OmpR/PhoB-type" evidence="2">
    <location>
        <begin position="1"/>
        <end position="97"/>
    </location>
</feature>
<keyword evidence="6" id="KW-1185">Reference proteome</keyword>
<evidence type="ECO:0000313" key="5">
    <source>
        <dbReference type="EMBL" id="MFC6441546.1"/>
    </source>
</evidence>
<feature type="domain" description="OmpR/PhoB-type" evidence="4">
    <location>
        <begin position="1"/>
        <end position="97"/>
    </location>
</feature>
<reference evidence="6" key="1">
    <citation type="journal article" date="2019" name="Int. J. Syst. Evol. Microbiol.">
        <title>The Global Catalogue of Microorganisms (GCM) 10K type strain sequencing project: providing services to taxonomists for standard genome sequencing and annotation.</title>
        <authorList>
            <consortium name="The Broad Institute Genomics Platform"/>
            <consortium name="The Broad Institute Genome Sequencing Center for Infectious Disease"/>
            <person name="Wu L."/>
            <person name="Ma J."/>
        </authorList>
    </citation>
    <scope>NUCLEOTIDE SEQUENCE [LARGE SCALE GENOMIC DNA]</scope>
    <source>
        <strain evidence="6">CGMCC 1.16031</strain>
    </source>
</reference>
<dbReference type="RefSeq" id="WP_131257697.1">
    <property type="nucleotide sequence ID" value="NZ_JBHSUS010000001.1"/>
</dbReference>
<dbReference type="EMBL" id="JBHSUS010000001">
    <property type="protein sequence ID" value="MFC6441546.1"/>
    <property type="molecule type" value="Genomic_DNA"/>
</dbReference>
<dbReference type="InterPro" id="IPR016032">
    <property type="entry name" value="Sig_transdc_resp-reg_C-effctor"/>
</dbReference>
<organism evidence="5 6">
    <name type="scientific">Pseudobowmanella zhangzhouensis</name>
    <dbReference type="NCBI Taxonomy" id="1537679"/>
    <lineage>
        <taxon>Bacteria</taxon>
        <taxon>Pseudomonadati</taxon>
        <taxon>Pseudomonadota</taxon>
        <taxon>Gammaproteobacteria</taxon>
        <taxon>Alteromonadales</taxon>
        <taxon>Alteromonadaceae</taxon>
    </lineage>
</organism>
<accession>A0ABW1XP22</accession>
<dbReference type="PANTHER" id="PTHR36842">
    <property type="entry name" value="PROTEIN TOLB HOMOLOG"/>
    <property type="match status" value="1"/>
</dbReference>
<dbReference type="PROSITE" id="PS51755">
    <property type="entry name" value="OMPR_PHOB"/>
    <property type="match status" value="1"/>
</dbReference>
<keyword evidence="3" id="KW-1133">Transmembrane helix</keyword>
<evidence type="ECO:0000313" key="6">
    <source>
        <dbReference type="Proteomes" id="UP001596364"/>
    </source>
</evidence>
<evidence type="ECO:0000256" key="3">
    <source>
        <dbReference type="SAM" id="Phobius"/>
    </source>
</evidence>
<feature type="transmembrane region" description="Helical" evidence="3">
    <location>
        <begin position="125"/>
        <end position="144"/>
    </location>
</feature>
<dbReference type="SMART" id="SM00862">
    <property type="entry name" value="Trans_reg_C"/>
    <property type="match status" value="1"/>
</dbReference>
<dbReference type="Proteomes" id="UP001596364">
    <property type="component" value="Unassembled WGS sequence"/>
</dbReference>
<gene>
    <name evidence="5" type="ORF">ACFP85_15440</name>
</gene>
<dbReference type="Pfam" id="PF00486">
    <property type="entry name" value="Trans_reg_C"/>
    <property type="match status" value="1"/>
</dbReference>
<dbReference type="SUPFAM" id="SSF46894">
    <property type="entry name" value="C-terminal effector domain of the bipartite response regulators"/>
    <property type="match status" value="1"/>
</dbReference>
<protein>
    <submittedName>
        <fullName evidence="5">Winged helix-turn-helix domain-containing protein</fullName>
    </submittedName>
</protein>
<sequence>MWRIGRFEFCPARQKLWCDGETIALEPMAAELLAYFCTQPNRTVSKDELIDQVWQGRVVTDNAISRLVTKLRKALGDDPRQPEFIATLPKKGYSFIARAERIEESVTMPATEPEPDLPTQQKRNITAMLMLLPVLIVALLWQFLPTENRQTFTSVKALTSDKGTASFPQLSPSGDRLLYTIHHEGKVRQFLKRVSDQQLIEISHGEDLGVGPAKWRDDGRQIVYLAASPSRCEYYVRDLDGMQLSEPQLIHQCPAGSYGIISYTHKPAELVFTATNGDGAPYLLYRLNLNSQQVERLNQPQAVLAGNSQFDLHPVENKLLISSPDQQQWEGFYQLDLNSNILTLLFKQNAYVCCGIWSQDGEHVVVTGEHPTYQLSEFSLDGDKTNTLFSGPLILSWPQRHSNGRDYLFTGGQNYYNSQLYSLNDAISAAVFTSSTDDRLAHFAPQSERIAFVSQRSGNEEIWLADSAAATPRKLTHFSDSRHYIDLVWSPDDRQLAGLTLNQIHLIDTGNGATQVLDLPEAEIRGLSFKDAHTLAFSLKTQTNWQLYFYDLQEKALQKAPHTWQFARFSSHPDDSLWLDQQGNLYVGAQPQLVADPVLRTAHFTDGRQLNLIKQGKHWYWQSGYPDYQFYHYNQDNDDVSTLFNATTNGFDVRGGYLLFSKLVQQNANIYSTESAR</sequence>
<name>A0ABW1XP22_9ALTE</name>
<keyword evidence="3" id="KW-0472">Membrane</keyword>
<keyword evidence="3" id="KW-0812">Transmembrane</keyword>
<evidence type="ECO:0000256" key="1">
    <source>
        <dbReference type="ARBA" id="ARBA00023125"/>
    </source>
</evidence>
<evidence type="ECO:0000256" key="2">
    <source>
        <dbReference type="PROSITE-ProRule" id="PRU01091"/>
    </source>
</evidence>
<comment type="caution">
    <text evidence="5">The sequence shown here is derived from an EMBL/GenBank/DDBJ whole genome shotgun (WGS) entry which is preliminary data.</text>
</comment>
<dbReference type="Gene3D" id="1.10.10.10">
    <property type="entry name" value="Winged helix-like DNA-binding domain superfamily/Winged helix DNA-binding domain"/>
    <property type="match status" value="1"/>
</dbReference>
<dbReference type="InterPro" id="IPR001867">
    <property type="entry name" value="OmpR/PhoB-type_DNA-bd"/>
</dbReference>
<proteinExistence type="predicted"/>
<dbReference type="CDD" id="cd00383">
    <property type="entry name" value="trans_reg_C"/>
    <property type="match status" value="1"/>
</dbReference>
<dbReference type="InterPro" id="IPR011042">
    <property type="entry name" value="6-blade_b-propeller_TolB-like"/>
</dbReference>
<dbReference type="InterPro" id="IPR036388">
    <property type="entry name" value="WH-like_DNA-bd_sf"/>
</dbReference>
<dbReference type="SUPFAM" id="SSF82171">
    <property type="entry name" value="DPP6 N-terminal domain-like"/>
    <property type="match status" value="2"/>
</dbReference>
<evidence type="ECO:0000259" key="4">
    <source>
        <dbReference type="PROSITE" id="PS51755"/>
    </source>
</evidence>
<dbReference type="Gene3D" id="2.120.10.30">
    <property type="entry name" value="TolB, C-terminal domain"/>
    <property type="match status" value="2"/>
</dbReference>
<keyword evidence="1 2" id="KW-0238">DNA-binding</keyword>